<dbReference type="InterPro" id="IPR006311">
    <property type="entry name" value="TAT_signal"/>
</dbReference>
<evidence type="ECO:0000313" key="4">
    <source>
        <dbReference type="EMBL" id="PWK91367.1"/>
    </source>
</evidence>
<organism evidence="4 5">
    <name type="scientific">Lentzea atacamensis</name>
    <dbReference type="NCBI Taxonomy" id="531938"/>
    <lineage>
        <taxon>Bacteria</taxon>
        <taxon>Bacillati</taxon>
        <taxon>Actinomycetota</taxon>
        <taxon>Actinomycetes</taxon>
        <taxon>Pseudonocardiales</taxon>
        <taxon>Pseudonocardiaceae</taxon>
        <taxon>Lentzea</taxon>
    </lineage>
</organism>
<dbReference type="PANTHER" id="PTHR22953:SF153">
    <property type="entry name" value="PURPLE ACID PHOSPHATASE"/>
    <property type="match status" value="1"/>
</dbReference>
<keyword evidence="1" id="KW-0732">Signal</keyword>
<dbReference type="InterPro" id="IPR029052">
    <property type="entry name" value="Metallo-depent_PP-like"/>
</dbReference>
<dbReference type="Gene3D" id="3.60.21.10">
    <property type="match status" value="1"/>
</dbReference>
<dbReference type="PANTHER" id="PTHR22953">
    <property type="entry name" value="ACID PHOSPHATASE RELATED"/>
    <property type="match status" value="1"/>
</dbReference>
<dbReference type="InterPro" id="IPR015914">
    <property type="entry name" value="PAPs_N"/>
</dbReference>
<dbReference type="InterPro" id="IPR039331">
    <property type="entry name" value="PAPs-like"/>
</dbReference>
<evidence type="ECO:0000259" key="3">
    <source>
        <dbReference type="Pfam" id="PF16656"/>
    </source>
</evidence>
<dbReference type="GO" id="GO:0003993">
    <property type="term" value="F:acid phosphatase activity"/>
    <property type="evidence" value="ECO:0007669"/>
    <property type="project" value="InterPro"/>
</dbReference>
<evidence type="ECO:0000256" key="1">
    <source>
        <dbReference type="ARBA" id="ARBA00022729"/>
    </source>
</evidence>
<dbReference type="AlphaFoldDB" id="A0A316ICQ1"/>
<gene>
    <name evidence="4" type="ORF">C8D88_1011401</name>
</gene>
<dbReference type="EMBL" id="QGHB01000001">
    <property type="protein sequence ID" value="PWK91367.1"/>
    <property type="molecule type" value="Genomic_DNA"/>
</dbReference>
<evidence type="ECO:0000313" key="5">
    <source>
        <dbReference type="Proteomes" id="UP000246005"/>
    </source>
</evidence>
<name>A0A316ICQ1_9PSEU</name>
<comment type="caution">
    <text evidence="4">The sequence shown here is derived from an EMBL/GenBank/DDBJ whole genome shotgun (WGS) entry which is preliminary data.</text>
</comment>
<feature type="domain" description="Calcineurin-like phosphoesterase" evidence="2">
    <location>
        <begin position="171"/>
        <end position="369"/>
    </location>
</feature>
<sequence>MTETSRRTLFKVGGAALVTAAAMRGGTAEAAPDGRRTRPLGRHIAFGADPSKQVVISWQQLEKVDGAYVRIATQAGNFGTPIAAEVRTLRSEIAWQKGDHSFPPHGPDPMYQYYLHVRLNDLQPDTTYFYVVGHRGYDPATSKRRGEIASFRTAPTSGKPFTFTAFGDQGYGYNARKLNSLVADNNPAFHLALGNLSYAIHGGTANVEGGHPDTDKYDAARWNSLFVQNEPTAARVPWMITLGNREMEEWYSPNGYGGIKARVTMPDNAWSASTGIYAWRYQNVGLISLDGNDICSRNTANLDYTKGKQLTWLEGQLKQFRKNPAIDFIVVYLHHATYSTSDGGAESVAQQKWAPVFDKYQVDLVLNAHNRVYERTDPIKAGKGTKKVASRGTVNPAKDGTTYITAGAGGQALDKFYKDAPESYLDKENTSGTPTMRCYKKNSDKSTDTQVTWSRVRYRGYSITAVDVTPKTSSTPARMKVRALDEDGVLIDEITVQRG</sequence>
<proteinExistence type="predicted"/>
<accession>A0A316ICQ1</accession>
<evidence type="ECO:0000259" key="2">
    <source>
        <dbReference type="Pfam" id="PF00149"/>
    </source>
</evidence>
<dbReference type="Pfam" id="PF00149">
    <property type="entry name" value="Metallophos"/>
    <property type="match status" value="1"/>
</dbReference>
<dbReference type="PROSITE" id="PS51318">
    <property type="entry name" value="TAT"/>
    <property type="match status" value="1"/>
</dbReference>
<feature type="domain" description="Purple acid phosphatase N-terminal" evidence="3">
    <location>
        <begin position="39"/>
        <end position="152"/>
    </location>
</feature>
<dbReference type="InterPro" id="IPR004843">
    <property type="entry name" value="Calcineurin-like_PHP"/>
</dbReference>
<dbReference type="SUPFAM" id="SSF56300">
    <property type="entry name" value="Metallo-dependent phosphatases"/>
    <property type="match status" value="1"/>
</dbReference>
<dbReference type="InterPro" id="IPR008963">
    <property type="entry name" value="Purple_acid_Pase-like_N"/>
</dbReference>
<dbReference type="Pfam" id="PF16656">
    <property type="entry name" value="Pur_ac_phosph_N"/>
    <property type="match status" value="1"/>
</dbReference>
<dbReference type="GO" id="GO:0046872">
    <property type="term" value="F:metal ion binding"/>
    <property type="evidence" value="ECO:0007669"/>
    <property type="project" value="InterPro"/>
</dbReference>
<dbReference type="Gene3D" id="2.60.40.380">
    <property type="entry name" value="Purple acid phosphatase-like, N-terminal"/>
    <property type="match status" value="1"/>
</dbReference>
<dbReference type="RefSeq" id="WP_109631928.1">
    <property type="nucleotide sequence ID" value="NZ_QGHB01000001.1"/>
</dbReference>
<dbReference type="SUPFAM" id="SSF49363">
    <property type="entry name" value="Purple acid phosphatase, N-terminal domain"/>
    <property type="match status" value="1"/>
</dbReference>
<reference evidence="4 5" key="1">
    <citation type="submission" date="2018-05" db="EMBL/GenBank/DDBJ databases">
        <title>Genomic Encyclopedia of Type Strains, Phase IV (KMG-IV): sequencing the most valuable type-strain genomes for metagenomic binning, comparative biology and taxonomic classification.</title>
        <authorList>
            <person name="Goeker M."/>
        </authorList>
    </citation>
    <scope>NUCLEOTIDE SEQUENCE [LARGE SCALE GENOMIC DNA]</scope>
    <source>
        <strain evidence="4 5">DSM 45480</strain>
    </source>
</reference>
<protein>
    <submittedName>
        <fullName evidence="4">Calcineurin-like phosphoesterase family protein</fullName>
    </submittedName>
</protein>
<dbReference type="Proteomes" id="UP000246005">
    <property type="component" value="Unassembled WGS sequence"/>
</dbReference>